<dbReference type="Gene3D" id="3.40.50.300">
    <property type="entry name" value="P-loop containing nucleotide triphosphate hydrolases"/>
    <property type="match status" value="2"/>
</dbReference>
<keyword evidence="3" id="KW-0677">Repeat</keyword>
<dbReference type="SMART" id="SM00382">
    <property type="entry name" value="AAA"/>
    <property type="match status" value="2"/>
</dbReference>
<dbReference type="SUPFAM" id="SSF52058">
    <property type="entry name" value="L domain-like"/>
    <property type="match status" value="1"/>
</dbReference>
<evidence type="ECO:0000313" key="10">
    <source>
        <dbReference type="Proteomes" id="UP000434276"/>
    </source>
</evidence>
<dbReference type="InterPro" id="IPR011713">
    <property type="entry name" value="Leu-rich_rpt_3"/>
</dbReference>
<sequence>MSQSCRISFSELENEAKLIEDIVTDILGKLNLTPSKDFENFVEIEDHIAKMRLMLDFESMEVRTVGIWCPSGIGKTTIARVLFNQISQHFQAIEGIKVDHLGALREKLKRMKVLIFIDDLDDQVVLDSLAGGDEWFGIGSRIIVITKDKRLLEAPTHYLFSISLLKITISKVFVSSFLLLTLSMVSSSSSHNWLYDVFLSFRGEGVRVTFRSHFLKELDRKLITAFRDNEIERSHSLWPDLEQAIKESRIAVVVFSKNYASSSWCLNELLEIVNCKDKIVIPVFYGVDPSQVRHQIGEFGTKMIEEIANDVLGKLLLTTTKDSEELVGIEDHITEMSLLLQLESEDVRMVGIWGSSGIGKTTIARALFKRLSRHFQGSTFIDRAFVSKSRNIYSGANPDDPNMKLQLQADFLMEILGKKDIKIDDPTILEERLKHQKVLIIIDDLDDIMVLDTLVGQTQWFGYGSRIIVVTNDKHFLTAHGIDHIYEVSFPTDVHACQMLCQSAFKQNYAPEGFEHLVVDVVRHAGSFPLGLNLLGKYLRGRNEEYWMDILPRLENGLRIDGKIERILRISYDGLDSEDQAIFRHIACLFNHMEVTTIKSLLVDSIFGVNIGLQNLVDKSIIHVRWGHVEMHRLLQEMGRKIVRIQSIDKPGEREFLVDPNDIHDVLNACSGTQKVLGISLDTSNIGELDVHESAFKGMSNLRFLEIKNFGWKEDGLYLPASFDYFPSTLKLLCWSKFPMRCMPFHFRPENLVKLEMRESKLYKLWEGVVPLTCLKEMDMHGSSNLKVIPDLSMATNLEILNLEFCRSLVELPSSIRNLNKLLKLDMGFCYSLAILPTGFNLKSLDRLNFSHCSKLRTFPEFSTNNISVLNLFGTNIEEFPSNLHLENLVSLRISKIISNVKQWEGAKPLTRFLAMMVSPTLTSLQVDSIPSLVELPSSFQNLNQLKELSITYCRNMETLPTGINLQSLDYLCFNGCSQLRRFPEISANISKLFLDETGIEEVPWWIEKFSNLTNLSMSHCSRLKCVSLHISKLKHLKEALFPDCGALTRVELSGYPSGMEVMTADNIDTASSSLPKVDLSFLDCFNLDPETVLHHQESIIFNYMLFPGKEEVPSYFTYRTTGSSSLSIPLLHLPLSQPFFRFRVGALVTNNGGVDLEVKCEFKDRFGNSFDYDMYFKVHNHDYIGEDDYIIAILDCRILLNVDNVHLAQRNYYDHVDINIHISSGGWRSTFELKEWGIRLLEDSSSAENRLDNPNSTLPHVSQAEEGNMGYYKPVQGLVNEIEHSGGSGDNNVETERSTKRMRLYHFI</sequence>
<dbReference type="FunFam" id="3.80.10.10:FF:000386">
    <property type="entry name" value="Disease resistance protein RPS4"/>
    <property type="match status" value="1"/>
</dbReference>
<organism evidence="9 10">
    <name type="scientific">Arabidopsis thaliana</name>
    <name type="common">Mouse-ear cress</name>
    <dbReference type="NCBI Taxonomy" id="3702"/>
    <lineage>
        <taxon>Eukaryota</taxon>
        <taxon>Viridiplantae</taxon>
        <taxon>Streptophyta</taxon>
        <taxon>Embryophyta</taxon>
        <taxon>Tracheophyta</taxon>
        <taxon>Spermatophyta</taxon>
        <taxon>Magnoliopsida</taxon>
        <taxon>eudicotyledons</taxon>
        <taxon>Gunneridae</taxon>
        <taxon>Pentapetalae</taxon>
        <taxon>rosids</taxon>
        <taxon>malvids</taxon>
        <taxon>Brassicales</taxon>
        <taxon>Brassicaceae</taxon>
        <taxon>Camelineae</taxon>
        <taxon>Arabidopsis</taxon>
    </lineage>
</organism>
<dbReference type="InterPro" id="IPR027417">
    <property type="entry name" value="P-loop_NTPase"/>
</dbReference>
<dbReference type="Pfam" id="PF23282">
    <property type="entry name" value="WHD_ROQ1"/>
    <property type="match status" value="1"/>
</dbReference>
<evidence type="ECO:0000256" key="7">
    <source>
        <dbReference type="ARBA" id="ARBA00047304"/>
    </source>
</evidence>
<dbReference type="InterPro" id="IPR042197">
    <property type="entry name" value="Apaf_helical"/>
</dbReference>
<dbReference type="InterPro" id="IPR003593">
    <property type="entry name" value="AAA+_ATPase"/>
</dbReference>
<dbReference type="ExpressionAtlas" id="A0A5S9XHL4">
    <property type="expression patterns" value="baseline and differential"/>
</dbReference>
<accession>A0A5S9XHL4</accession>
<evidence type="ECO:0000256" key="3">
    <source>
        <dbReference type="ARBA" id="ARBA00022737"/>
    </source>
</evidence>
<dbReference type="GO" id="GO:0007165">
    <property type="term" value="P:signal transduction"/>
    <property type="evidence" value="ECO:0007669"/>
    <property type="project" value="InterPro"/>
</dbReference>
<keyword evidence="2" id="KW-0433">Leucine-rich repeat</keyword>
<evidence type="ECO:0000313" key="9">
    <source>
        <dbReference type="EMBL" id="CAA0384403.1"/>
    </source>
</evidence>
<dbReference type="InterPro" id="IPR035897">
    <property type="entry name" value="Toll_tir_struct_dom_sf"/>
</dbReference>
<evidence type="ECO:0000256" key="6">
    <source>
        <dbReference type="ARBA" id="ARBA00023027"/>
    </source>
</evidence>
<dbReference type="InterPro" id="IPR032675">
    <property type="entry name" value="LRR_dom_sf"/>
</dbReference>
<evidence type="ECO:0000256" key="1">
    <source>
        <dbReference type="ARBA" id="ARBA00011982"/>
    </source>
</evidence>
<dbReference type="Gene3D" id="1.10.8.430">
    <property type="entry name" value="Helical domain of apoptotic protease-activating factors"/>
    <property type="match status" value="1"/>
</dbReference>
<dbReference type="FunFam" id="3.40.50.300:FF:001002">
    <property type="entry name" value="Disease resistance protein (TIR-NBS-LRR class)"/>
    <property type="match status" value="1"/>
</dbReference>
<evidence type="ECO:0000256" key="2">
    <source>
        <dbReference type="ARBA" id="ARBA00022614"/>
    </source>
</evidence>
<dbReference type="InterPro" id="IPR036390">
    <property type="entry name" value="WH_DNA-bd_sf"/>
</dbReference>
<dbReference type="FunFam" id="1.10.8.430:FF:000002">
    <property type="entry name" value="Disease resistance protein (TIR-NBS-LRR class)"/>
    <property type="match status" value="1"/>
</dbReference>
<dbReference type="InterPro" id="IPR058192">
    <property type="entry name" value="WHD_ROQ1-like"/>
</dbReference>
<comment type="catalytic activity">
    <reaction evidence="7">
        <text>NAD(+) + H2O = ADP-D-ribose + nicotinamide + H(+)</text>
        <dbReference type="Rhea" id="RHEA:16301"/>
        <dbReference type="ChEBI" id="CHEBI:15377"/>
        <dbReference type="ChEBI" id="CHEBI:15378"/>
        <dbReference type="ChEBI" id="CHEBI:17154"/>
        <dbReference type="ChEBI" id="CHEBI:57540"/>
        <dbReference type="ChEBI" id="CHEBI:57967"/>
        <dbReference type="EC" id="3.2.2.6"/>
    </reaction>
    <physiologicalReaction direction="left-to-right" evidence="7">
        <dbReference type="Rhea" id="RHEA:16302"/>
    </physiologicalReaction>
</comment>
<dbReference type="OrthoDB" id="1074569at2759"/>
<dbReference type="GO" id="GO:0006952">
    <property type="term" value="P:defense response"/>
    <property type="evidence" value="ECO:0007669"/>
    <property type="project" value="UniProtKB-KW"/>
</dbReference>
<dbReference type="Gene3D" id="3.40.50.10140">
    <property type="entry name" value="Toll/interleukin-1 receptor homology (TIR) domain"/>
    <property type="match status" value="1"/>
</dbReference>
<dbReference type="Proteomes" id="UP000434276">
    <property type="component" value="Unassembled WGS sequence"/>
</dbReference>
<dbReference type="PANTHER" id="PTHR11017">
    <property type="entry name" value="LEUCINE-RICH REPEAT-CONTAINING PROTEIN"/>
    <property type="match status" value="1"/>
</dbReference>
<protein>
    <recommendedName>
        <fullName evidence="1">ADP-ribosyl cyclase/cyclic ADP-ribose hydrolase</fullName>
        <ecNumber evidence="1">3.2.2.6</ecNumber>
    </recommendedName>
</protein>
<dbReference type="EMBL" id="CACSHJ010000089">
    <property type="protein sequence ID" value="CAA0384403.1"/>
    <property type="molecule type" value="Genomic_DNA"/>
</dbReference>
<feature type="domain" description="TIR" evidence="8">
    <location>
        <begin position="193"/>
        <end position="315"/>
    </location>
</feature>
<dbReference type="PROSITE" id="PS50104">
    <property type="entry name" value="TIR"/>
    <property type="match status" value="1"/>
</dbReference>
<reference evidence="9 10" key="1">
    <citation type="submission" date="2019-12" db="EMBL/GenBank/DDBJ databases">
        <authorList>
            <person name="Jiao W.-B."/>
            <person name="Schneeberger K."/>
        </authorList>
    </citation>
    <scope>NUCLEOTIDE SEQUENCE [LARGE SCALE GENOMIC DNA]</scope>
    <source>
        <strain evidence="10">cv. C24</strain>
    </source>
</reference>
<proteinExistence type="predicted"/>
<dbReference type="PRINTS" id="PR00364">
    <property type="entry name" value="DISEASERSIST"/>
</dbReference>
<dbReference type="SMART" id="SM00255">
    <property type="entry name" value="TIR"/>
    <property type="match status" value="1"/>
</dbReference>
<keyword evidence="6" id="KW-0520">NAD</keyword>
<dbReference type="PANTHER" id="PTHR11017:SF228">
    <property type="entry name" value="ADP-RIBOSYL CYCLASE_CYCLIC ADP-RIBOSE HYDROLASE-RELATED"/>
    <property type="match status" value="1"/>
</dbReference>
<evidence type="ECO:0000256" key="5">
    <source>
        <dbReference type="ARBA" id="ARBA00022821"/>
    </source>
</evidence>
<keyword evidence="4" id="KW-0378">Hydrolase</keyword>
<name>A0A5S9XHL4_ARATH</name>
<dbReference type="Pfam" id="PF07725">
    <property type="entry name" value="LRR_3"/>
    <property type="match status" value="1"/>
</dbReference>
<dbReference type="InterPro" id="IPR000157">
    <property type="entry name" value="TIR_dom"/>
</dbReference>
<dbReference type="SUPFAM" id="SSF52200">
    <property type="entry name" value="Toll/Interleukin receptor TIR domain"/>
    <property type="match status" value="1"/>
</dbReference>
<dbReference type="InterPro" id="IPR002182">
    <property type="entry name" value="NB-ARC"/>
</dbReference>
<keyword evidence="5" id="KW-0611">Plant defense</keyword>
<dbReference type="InterPro" id="IPR044974">
    <property type="entry name" value="Disease_R_plants"/>
</dbReference>
<dbReference type="FunFam" id="3.40.50.10140:FF:000007">
    <property type="entry name" value="Disease resistance protein (TIR-NBS-LRR class)"/>
    <property type="match status" value="1"/>
</dbReference>
<dbReference type="SUPFAM" id="SSF46785">
    <property type="entry name" value="Winged helix' DNA-binding domain"/>
    <property type="match status" value="1"/>
</dbReference>
<gene>
    <name evidence="9" type="ORF">C24_LOCUS14591</name>
</gene>
<evidence type="ECO:0000256" key="4">
    <source>
        <dbReference type="ARBA" id="ARBA00022801"/>
    </source>
</evidence>
<dbReference type="Pfam" id="PF01582">
    <property type="entry name" value="TIR"/>
    <property type="match status" value="1"/>
</dbReference>
<dbReference type="GO" id="GO:0061809">
    <property type="term" value="F:NAD+ nucleosidase activity, cyclic ADP-ribose generating"/>
    <property type="evidence" value="ECO:0007669"/>
    <property type="project" value="UniProtKB-EC"/>
</dbReference>
<evidence type="ECO:0000259" key="8">
    <source>
        <dbReference type="PROSITE" id="PS50104"/>
    </source>
</evidence>
<dbReference type="SUPFAM" id="SSF52540">
    <property type="entry name" value="P-loop containing nucleoside triphosphate hydrolases"/>
    <property type="match status" value="2"/>
</dbReference>
<dbReference type="GO" id="GO:0043531">
    <property type="term" value="F:ADP binding"/>
    <property type="evidence" value="ECO:0007669"/>
    <property type="project" value="InterPro"/>
</dbReference>
<dbReference type="Pfam" id="PF20160">
    <property type="entry name" value="C-JID"/>
    <property type="match status" value="1"/>
</dbReference>
<dbReference type="EC" id="3.2.2.6" evidence="1"/>
<dbReference type="InterPro" id="IPR045344">
    <property type="entry name" value="C-JID"/>
</dbReference>
<dbReference type="Pfam" id="PF00931">
    <property type="entry name" value="NB-ARC"/>
    <property type="match status" value="1"/>
</dbReference>
<dbReference type="Gene3D" id="3.80.10.10">
    <property type="entry name" value="Ribonuclease Inhibitor"/>
    <property type="match status" value="2"/>
</dbReference>